<dbReference type="EMBL" id="KN832977">
    <property type="protein sequence ID" value="KIM88350.1"/>
    <property type="molecule type" value="Genomic_DNA"/>
</dbReference>
<dbReference type="Gene3D" id="3.40.50.200">
    <property type="entry name" value="Peptidase S8/S53 domain"/>
    <property type="match status" value="1"/>
</dbReference>
<evidence type="ECO:0000313" key="11">
    <source>
        <dbReference type="EMBL" id="KIM88350.1"/>
    </source>
</evidence>
<keyword evidence="3 8" id="KW-0479">Metal-binding</keyword>
<dbReference type="OrthoDB" id="409122at2759"/>
<dbReference type="SMART" id="SM00944">
    <property type="entry name" value="Pro-kuma_activ"/>
    <property type="match status" value="1"/>
</dbReference>
<dbReference type="InterPro" id="IPR036852">
    <property type="entry name" value="Peptidase_S8/S53_dom_sf"/>
</dbReference>
<dbReference type="GO" id="GO:0005576">
    <property type="term" value="C:extracellular region"/>
    <property type="evidence" value="ECO:0007669"/>
    <property type="project" value="UniProtKB-SubCell"/>
</dbReference>
<proteinExistence type="predicted"/>
<feature type="chain" id="PRO_5002177427" description="Peptidase S53 domain-containing protein" evidence="9">
    <location>
        <begin position="18"/>
        <end position="566"/>
    </location>
</feature>
<keyword evidence="12" id="KW-1185">Reference proteome</keyword>
<dbReference type="HOGENOM" id="CLU_013783_3_1_1"/>
<evidence type="ECO:0000259" key="10">
    <source>
        <dbReference type="PROSITE" id="PS51695"/>
    </source>
</evidence>
<keyword evidence="5 8" id="KW-0720">Serine protease</keyword>
<dbReference type="AlphaFoldDB" id="A0A0C3FV93"/>
<feature type="active site" description="Charge relay system" evidence="8">
    <location>
        <position position="485"/>
    </location>
</feature>
<dbReference type="InParanoid" id="A0A0C3FV93"/>
<dbReference type="PANTHER" id="PTHR14218">
    <property type="entry name" value="PROTEASE S8 TRIPEPTIDYL PEPTIDASE I CLN2"/>
    <property type="match status" value="1"/>
</dbReference>
<comment type="cofactor">
    <cofactor evidence="8">
        <name>Ca(2+)</name>
        <dbReference type="ChEBI" id="CHEBI:29108"/>
    </cofactor>
    <text evidence="8">Binds 1 Ca(2+) ion per subunit.</text>
</comment>
<dbReference type="SUPFAM" id="SSF54897">
    <property type="entry name" value="Protease propeptides/inhibitors"/>
    <property type="match status" value="1"/>
</dbReference>
<evidence type="ECO:0000313" key="12">
    <source>
        <dbReference type="Proteomes" id="UP000054166"/>
    </source>
</evidence>
<feature type="binding site" evidence="8">
    <location>
        <position position="527"/>
    </location>
    <ligand>
        <name>Ca(2+)</name>
        <dbReference type="ChEBI" id="CHEBI:29108"/>
    </ligand>
</feature>
<evidence type="ECO:0000256" key="6">
    <source>
        <dbReference type="ARBA" id="ARBA00022837"/>
    </source>
</evidence>
<keyword evidence="4 8" id="KW-0378">Hydrolase</keyword>
<evidence type="ECO:0000256" key="9">
    <source>
        <dbReference type="SAM" id="SignalP"/>
    </source>
</evidence>
<reference evidence="12" key="2">
    <citation type="submission" date="2015-01" db="EMBL/GenBank/DDBJ databases">
        <title>Evolutionary Origins and Diversification of the Mycorrhizal Mutualists.</title>
        <authorList>
            <consortium name="DOE Joint Genome Institute"/>
            <consortium name="Mycorrhizal Genomics Consortium"/>
            <person name="Kohler A."/>
            <person name="Kuo A."/>
            <person name="Nagy L.G."/>
            <person name="Floudas D."/>
            <person name="Copeland A."/>
            <person name="Barry K.W."/>
            <person name="Cichocki N."/>
            <person name="Veneault-Fourrey C."/>
            <person name="LaButti K."/>
            <person name="Lindquist E.A."/>
            <person name="Lipzen A."/>
            <person name="Lundell T."/>
            <person name="Morin E."/>
            <person name="Murat C."/>
            <person name="Riley R."/>
            <person name="Ohm R."/>
            <person name="Sun H."/>
            <person name="Tunlid A."/>
            <person name="Henrissat B."/>
            <person name="Grigoriev I.V."/>
            <person name="Hibbett D.S."/>
            <person name="Martin F."/>
        </authorList>
    </citation>
    <scope>NUCLEOTIDE SEQUENCE [LARGE SCALE GENOMIC DNA]</scope>
    <source>
        <strain evidence="12">F 1598</strain>
    </source>
</reference>
<gene>
    <name evidence="11" type="ORF">PILCRDRAFT_814248</name>
</gene>
<dbReference type="PANTHER" id="PTHR14218:SF15">
    <property type="entry name" value="TRIPEPTIDYL-PEPTIDASE 1"/>
    <property type="match status" value="1"/>
</dbReference>
<evidence type="ECO:0000256" key="2">
    <source>
        <dbReference type="ARBA" id="ARBA00022670"/>
    </source>
</evidence>
<keyword evidence="7" id="KW-0865">Zymogen</keyword>
<name>A0A0C3FV93_PILCF</name>
<reference evidence="11 12" key="1">
    <citation type="submission" date="2014-04" db="EMBL/GenBank/DDBJ databases">
        <authorList>
            <consortium name="DOE Joint Genome Institute"/>
            <person name="Kuo A."/>
            <person name="Tarkka M."/>
            <person name="Buscot F."/>
            <person name="Kohler A."/>
            <person name="Nagy L.G."/>
            <person name="Floudas D."/>
            <person name="Copeland A."/>
            <person name="Barry K.W."/>
            <person name="Cichocki N."/>
            <person name="Veneault-Fourrey C."/>
            <person name="LaButti K."/>
            <person name="Lindquist E.A."/>
            <person name="Lipzen A."/>
            <person name="Lundell T."/>
            <person name="Morin E."/>
            <person name="Murat C."/>
            <person name="Sun H."/>
            <person name="Tunlid A."/>
            <person name="Henrissat B."/>
            <person name="Grigoriev I.V."/>
            <person name="Hibbett D.S."/>
            <person name="Martin F."/>
            <person name="Nordberg H.P."/>
            <person name="Cantor M.N."/>
            <person name="Hua S.X."/>
        </authorList>
    </citation>
    <scope>NUCLEOTIDE SEQUENCE [LARGE SCALE GENOMIC DNA]</scope>
    <source>
        <strain evidence="11 12">F 1598</strain>
    </source>
</reference>
<dbReference type="Proteomes" id="UP000054166">
    <property type="component" value="Unassembled WGS sequence"/>
</dbReference>
<evidence type="ECO:0000256" key="5">
    <source>
        <dbReference type="ARBA" id="ARBA00022825"/>
    </source>
</evidence>
<dbReference type="STRING" id="765440.A0A0C3FV93"/>
<keyword evidence="2 8" id="KW-0645">Protease</keyword>
<evidence type="ECO:0000256" key="7">
    <source>
        <dbReference type="ARBA" id="ARBA00023145"/>
    </source>
</evidence>
<evidence type="ECO:0000256" key="1">
    <source>
        <dbReference type="ARBA" id="ARBA00004239"/>
    </source>
</evidence>
<dbReference type="PROSITE" id="PS51695">
    <property type="entry name" value="SEDOLISIN"/>
    <property type="match status" value="1"/>
</dbReference>
<dbReference type="GO" id="GO:0046872">
    <property type="term" value="F:metal ion binding"/>
    <property type="evidence" value="ECO:0007669"/>
    <property type="project" value="UniProtKB-UniRule"/>
</dbReference>
<accession>A0A0C3FV93</accession>
<dbReference type="GO" id="GO:0008240">
    <property type="term" value="F:tripeptidyl-peptidase activity"/>
    <property type="evidence" value="ECO:0007669"/>
    <property type="project" value="UniProtKB-EC"/>
</dbReference>
<dbReference type="InterPro" id="IPR030400">
    <property type="entry name" value="Sedolisin_dom"/>
</dbReference>
<dbReference type="InterPro" id="IPR015366">
    <property type="entry name" value="S53_propep"/>
</dbReference>
<feature type="active site" description="Charge relay system" evidence="8">
    <location>
        <position position="291"/>
    </location>
</feature>
<dbReference type="SUPFAM" id="SSF52743">
    <property type="entry name" value="Subtilisin-like"/>
    <property type="match status" value="1"/>
</dbReference>
<evidence type="ECO:0000256" key="3">
    <source>
        <dbReference type="ARBA" id="ARBA00022723"/>
    </source>
</evidence>
<dbReference type="Pfam" id="PF09286">
    <property type="entry name" value="Pro-kuma_activ"/>
    <property type="match status" value="1"/>
</dbReference>
<keyword evidence="6 8" id="KW-0106">Calcium</keyword>
<dbReference type="CDD" id="cd11377">
    <property type="entry name" value="Pro-peptidase_S53"/>
    <property type="match status" value="1"/>
</dbReference>
<feature type="binding site" evidence="8">
    <location>
        <position position="526"/>
    </location>
    <ligand>
        <name>Ca(2+)</name>
        <dbReference type="ChEBI" id="CHEBI:29108"/>
    </ligand>
</feature>
<evidence type="ECO:0000256" key="4">
    <source>
        <dbReference type="ARBA" id="ARBA00022801"/>
    </source>
</evidence>
<protein>
    <recommendedName>
        <fullName evidence="10">Peptidase S53 domain-containing protein</fullName>
    </recommendedName>
</protein>
<feature type="domain" description="Peptidase S53" evidence="10">
    <location>
        <begin position="211"/>
        <end position="566"/>
    </location>
</feature>
<feature type="binding site" evidence="8">
    <location>
        <position position="545"/>
    </location>
    <ligand>
        <name>Ca(2+)</name>
        <dbReference type="ChEBI" id="CHEBI:29108"/>
    </ligand>
</feature>
<feature type="active site" description="Charge relay system" evidence="8">
    <location>
        <position position="287"/>
    </location>
</feature>
<dbReference type="CDD" id="cd04056">
    <property type="entry name" value="Peptidases_S53"/>
    <property type="match status" value="1"/>
</dbReference>
<sequence length="566" mass="59002">MIALTGLVLSFLFFVRAAPTDWTIHDSRASVPLGFVRSGPAASDHILDMRINLAQGNLAGLERALESASSPTSPKFRQWLSSDQVNSFVKPDESTIAAVTQWISALGIDYKSITPAGDWIAFKVPISTASKMLNAQFSVYTHASSGKQYVRTLEYSLPSALQTKILAIHPTTSFSGPSRGPAVLALAKPDSMVSTLSNLTSDAVPSNCNSTITPTCLQALYGIPTTAAKSASNSIGVTGMVDQFANKGDLAKFLTKFRPDMSSSTTFGLTSVDGGINSQNASDAGAEANLDIQYTVGVATGVPVTFVSVGDNYQDGDDSGFLDIINALLGESAPPQVLTTSYGLDVESDLSKSLSVALCNSYMQLTSRGVSILFATGDGGVASTPGVQCNGTFPPTFPTCPYVTLVGATEDVPEKGAELSAGGFSNYFATASWQSSAVSNYLTILGSEYSGKFNRSGRAYPDVSAQGQRVQIFINGNISSVRGTSCSSPIFASIVGLLNDELITAGKNALGFLNPWLYANPGAFNDITTGNNPGCGTKGFPAAKGWDPVTGLGSPNYAALRTAAGL</sequence>
<dbReference type="GO" id="GO:0006508">
    <property type="term" value="P:proteolysis"/>
    <property type="evidence" value="ECO:0007669"/>
    <property type="project" value="UniProtKB-KW"/>
</dbReference>
<evidence type="ECO:0000256" key="8">
    <source>
        <dbReference type="PROSITE-ProRule" id="PRU01032"/>
    </source>
</evidence>
<feature type="binding site" evidence="8">
    <location>
        <position position="547"/>
    </location>
    <ligand>
        <name>Ca(2+)</name>
        <dbReference type="ChEBI" id="CHEBI:29108"/>
    </ligand>
</feature>
<keyword evidence="9" id="KW-0732">Signal</keyword>
<feature type="signal peptide" evidence="9">
    <location>
        <begin position="1"/>
        <end position="17"/>
    </location>
</feature>
<dbReference type="InterPro" id="IPR050819">
    <property type="entry name" value="Tripeptidyl-peptidase_I"/>
</dbReference>
<dbReference type="GO" id="GO:0004252">
    <property type="term" value="F:serine-type endopeptidase activity"/>
    <property type="evidence" value="ECO:0007669"/>
    <property type="project" value="UniProtKB-UniRule"/>
</dbReference>
<organism evidence="11 12">
    <name type="scientific">Piloderma croceum (strain F 1598)</name>
    <dbReference type="NCBI Taxonomy" id="765440"/>
    <lineage>
        <taxon>Eukaryota</taxon>
        <taxon>Fungi</taxon>
        <taxon>Dikarya</taxon>
        <taxon>Basidiomycota</taxon>
        <taxon>Agaricomycotina</taxon>
        <taxon>Agaricomycetes</taxon>
        <taxon>Agaricomycetidae</taxon>
        <taxon>Atheliales</taxon>
        <taxon>Atheliaceae</taxon>
        <taxon>Piloderma</taxon>
    </lineage>
</organism>
<comment type="subcellular location">
    <subcellularLocation>
        <location evidence="1">Secreted</location>
        <location evidence="1">Extracellular space</location>
    </subcellularLocation>
</comment>